<protein>
    <recommendedName>
        <fullName evidence="5 6">U-box domain-containing protein</fullName>
        <ecNumber evidence="5">2.3.2.27</ecNumber>
    </recommendedName>
    <alternativeName>
        <fullName evidence="5">RING-type E3 ubiquitin transferase PUB</fullName>
    </alternativeName>
</protein>
<dbReference type="InterPro" id="IPR013083">
    <property type="entry name" value="Znf_RING/FYVE/PHD"/>
</dbReference>
<evidence type="ECO:0000313" key="8">
    <source>
        <dbReference type="Proteomes" id="UP001085076"/>
    </source>
</evidence>
<reference evidence="7" key="1">
    <citation type="submission" date="2021-03" db="EMBL/GenBank/DDBJ databases">
        <authorList>
            <person name="Li Z."/>
            <person name="Yang C."/>
        </authorList>
    </citation>
    <scope>NUCLEOTIDE SEQUENCE</scope>
    <source>
        <strain evidence="7">Dzin_1.0</strain>
        <tissue evidence="7">Leaf</tissue>
    </source>
</reference>
<keyword evidence="8" id="KW-1185">Reference proteome</keyword>
<comment type="caution">
    <text evidence="7">The sequence shown here is derived from an EMBL/GenBank/DDBJ whole genome shotgun (WGS) entry which is preliminary data.</text>
</comment>
<dbReference type="SMART" id="SM00504">
    <property type="entry name" value="Ubox"/>
    <property type="match status" value="1"/>
</dbReference>
<dbReference type="Gene3D" id="3.30.40.10">
    <property type="entry name" value="Zinc/RING finger domain, C3HC4 (zinc finger)"/>
    <property type="match status" value="1"/>
</dbReference>
<evidence type="ECO:0000256" key="1">
    <source>
        <dbReference type="ARBA" id="ARBA00000900"/>
    </source>
</evidence>
<dbReference type="InterPro" id="IPR045210">
    <property type="entry name" value="RING-Ubox_PUB"/>
</dbReference>
<dbReference type="InterPro" id="IPR003613">
    <property type="entry name" value="Ubox_domain"/>
</dbReference>
<dbReference type="PANTHER" id="PTHR22849:SF163">
    <property type="entry name" value="U-BOX DOMAIN-CONTAINING PROTEIN"/>
    <property type="match status" value="1"/>
</dbReference>
<dbReference type="Proteomes" id="UP001085076">
    <property type="component" value="Miscellaneous, Linkage group lg03"/>
</dbReference>
<evidence type="ECO:0000313" key="7">
    <source>
        <dbReference type="EMBL" id="KAJ0976515.1"/>
    </source>
</evidence>
<accession>A0A9D5HHA9</accession>
<evidence type="ECO:0000256" key="3">
    <source>
        <dbReference type="ARBA" id="ARBA00022679"/>
    </source>
</evidence>
<organism evidence="7 8">
    <name type="scientific">Dioscorea zingiberensis</name>
    <dbReference type="NCBI Taxonomy" id="325984"/>
    <lineage>
        <taxon>Eukaryota</taxon>
        <taxon>Viridiplantae</taxon>
        <taxon>Streptophyta</taxon>
        <taxon>Embryophyta</taxon>
        <taxon>Tracheophyta</taxon>
        <taxon>Spermatophyta</taxon>
        <taxon>Magnoliopsida</taxon>
        <taxon>Liliopsida</taxon>
        <taxon>Dioscoreales</taxon>
        <taxon>Dioscoreaceae</taxon>
        <taxon>Dioscorea</taxon>
    </lineage>
</organism>
<dbReference type="FunFam" id="3.30.40.10:FF:000442">
    <property type="entry name" value="RING-type E3 ubiquitin transferase"/>
    <property type="match status" value="1"/>
</dbReference>
<dbReference type="InterPro" id="IPR011989">
    <property type="entry name" value="ARM-like"/>
</dbReference>
<gene>
    <name evidence="7" type="ORF">J5N97_011989</name>
</gene>
<comment type="catalytic activity">
    <reaction evidence="1 5">
        <text>S-ubiquitinyl-[E2 ubiquitin-conjugating enzyme]-L-cysteine + [acceptor protein]-L-lysine = [E2 ubiquitin-conjugating enzyme]-L-cysteine + N(6)-ubiquitinyl-[acceptor protein]-L-lysine.</text>
        <dbReference type="EC" id="2.3.2.27"/>
    </reaction>
</comment>
<keyword evidence="3 5" id="KW-0808">Transferase</keyword>
<dbReference type="SUPFAM" id="SSF57850">
    <property type="entry name" value="RING/U-box"/>
    <property type="match status" value="1"/>
</dbReference>
<keyword evidence="4 5" id="KW-0833">Ubl conjugation pathway</keyword>
<evidence type="ECO:0000256" key="2">
    <source>
        <dbReference type="ARBA" id="ARBA00004906"/>
    </source>
</evidence>
<dbReference type="Pfam" id="PF04564">
    <property type="entry name" value="U-box"/>
    <property type="match status" value="1"/>
</dbReference>
<dbReference type="GO" id="GO:0061630">
    <property type="term" value="F:ubiquitin protein ligase activity"/>
    <property type="evidence" value="ECO:0007669"/>
    <property type="project" value="UniProtKB-UniRule"/>
</dbReference>
<feature type="domain" description="U-box" evidence="6">
    <location>
        <begin position="11"/>
        <end position="85"/>
    </location>
</feature>
<dbReference type="Gene3D" id="1.25.10.10">
    <property type="entry name" value="Leucine-rich Repeat Variant"/>
    <property type="match status" value="1"/>
</dbReference>
<dbReference type="EMBL" id="JAGGNH010000003">
    <property type="protein sequence ID" value="KAJ0976515.1"/>
    <property type="molecule type" value="Genomic_DNA"/>
</dbReference>
<dbReference type="InterPro" id="IPR058678">
    <property type="entry name" value="ARM_PUB"/>
</dbReference>
<dbReference type="Pfam" id="PF25598">
    <property type="entry name" value="ARM_PUB"/>
    <property type="match status" value="1"/>
</dbReference>
<evidence type="ECO:0000256" key="4">
    <source>
        <dbReference type="ARBA" id="ARBA00022786"/>
    </source>
</evidence>
<dbReference type="AlphaFoldDB" id="A0A9D5HHA9"/>
<dbReference type="OrthoDB" id="10064100at2759"/>
<evidence type="ECO:0000256" key="5">
    <source>
        <dbReference type="RuleBase" id="RU369093"/>
    </source>
</evidence>
<comment type="pathway">
    <text evidence="2 5">Protein modification; protein ubiquitination.</text>
</comment>
<dbReference type="GO" id="GO:0016567">
    <property type="term" value="P:protein ubiquitination"/>
    <property type="evidence" value="ECO:0007669"/>
    <property type="project" value="UniProtKB-UniRule"/>
</dbReference>
<dbReference type="InterPro" id="IPR045185">
    <property type="entry name" value="PUB22/23/24-like"/>
</dbReference>
<dbReference type="InterPro" id="IPR016024">
    <property type="entry name" value="ARM-type_fold"/>
</dbReference>
<dbReference type="CDD" id="cd16664">
    <property type="entry name" value="RING-Ubox_PUB"/>
    <property type="match status" value="1"/>
</dbReference>
<evidence type="ECO:0000259" key="6">
    <source>
        <dbReference type="PROSITE" id="PS51698"/>
    </source>
</evidence>
<name>A0A9D5HHA9_9LILI</name>
<dbReference type="SUPFAM" id="SSF48371">
    <property type="entry name" value="ARM repeat"/>
    <property type="match status" value="1"/>
</dbReference>
<proteinExistence type="predicted"/>
<dbReference type="PROSITE" id="PS51698">
    <property type="entry name" value="U_BOX"/>
    <property type="match status" value="1"/>
</dbReference>
<reference evidence="7" key="2">
    <citation type="journal article" date="2022" name="Hortic Res">
        <title>The genome of Dioscorea zingiberensis sheds light on the biosynthesis, origin and evolution of the medicinally important diosgenin saponins.</title>
        <authorList>
            <person name="Li Y."/>
            <person name="Tan C."/>
            <person name="Li Z."/>
            <person name="Guo J."/>
            <person name="Li S."/>
            <person name="Chen X."/>
            <person name="Wang C."/>
            <person name="Dai X."/>
            <person name="Yang H."/>
            <person name="Song W."/>
            <person name="Hou L."/>
            <person name="Xu J."/>
            <person name="Tong Z."/>
            <person name="Xu A."/>
            <person name="Yuan X."/>
            <person name="Wang W."/>
            <person name="Yang Q."/>
            <person name="Chen L."/>
            <person name="Sun Z."/>
            <person name="Wang K."/>
            <person name="Pan B."/>
            <person name="Chen J."/>
            <person name="Bao Y."/>
            <person name="Liu F."/>
            <person name="Qi X."/>
            <person name="Gang D.R."/>
            <person name="Wen J."/>
            <person name="Li J."/>
        </authorList>
    </citation>
    <scope>NUCLEOTIDE SEQUENCE</scope>
    <source>
        <strain evidence="7">Dzin_1.0</strain>
    </source>
</reference>
<dbReference type="EC" id="2.3.2.27" evidence="5"/>
<comment type="function">
    <text evidence="5">Functions as an E3 ubiquitin ligase.</text>
</comment>
<dbReference type="PANTHER" id="PTHR22849">
    <property type="entry name" value="WDSAM1 PROTEIN"/>
    <property type="match status" value="1"/>
</dbReference>
<sequence length="408" mass="44020">MGRKMEGLEVKVPSYFRCPISLEVMRSPVSLCTGVTYDRTSIQRWLDSGNTTCPATMLPLPSTDLVPNLTLRRLISLWSLPDDRSKTPPTDLLRDLASAGRLSELLAFLSDPDRDEFDKQSLTASPSFSPAICSLLGSDANDDAVRVLALVLTADFIEDGTKRAVIRSLAADLNRSATALIETMGRTEPDGRVDAARVLDAILTSDLCDKDSRSRVADNSDLLRELIRLIRPTEDGSMDRVSNEAGLSCLLALSTVKRARARMVEEGLVPALTRVLTERSSTVPASAAEKALKLMEAASGCAEGRAAICAGAAEPVAAVVSRMMKAGKEGAEAAVIVLWTLCHLYRDRKAQETVAAANGGLTKILLLMQGDCSPGMRQMSGDLLRIFRVNSKSCLSGYDTKTTHIMPF</sequence>